<organism evidence="7 8">
    <name type="scientific">Geodia barretti</name>
    <name type="common">Barrett's horny sponge</name>
    <dbReference type="NCBI Taxonomy" id="519541"/>
    <lineage>
        <taxon>Eukaryota</taxon>
        <taxon>Metazoa</taxon>
        <taxon>Porifera</taxon>
        <taxon>Demospongiae</taxon>
        <taxon>Heteroscleromorpha</taxon>
        <taxon>Tetractinellida</taxon>
        <taxon>Astrophorina</taxon>
        <taxon>Geodiidae</taxon>
        <taxon>Geodia</taxon>
    </lineage>
</organism>
<evidence type="ECO:0000256" key="2">
    <source>
        <dbReference type="ARBA" id="ARBA00007658"/>
    </source>
</evidence>
<keyword evidence="6" id="KW-0378">Hydrolase</keyword>
<keyword evidence="5" id="KW-0479">Metal-binding</keyword>
<keyword evidence="5" id="KW-0106">Calcium</keyword>
<comment type="similarity">
    <text evidence="2 6">Belongs to the glycosyl hydrolase 47 family.</text>
</comment>
<comment type="subcellular location">
    <subcellularLocation>
        <location evidence="1">Endoplasmic reticulum</location>
    </subcellularLocation>
</comment>
<dbReference type="PRINTS" id="PR00747">
    <property type="entry name" value="GLYHDRLASE47"/>
</dbReference>
<evidence type="ECO:0000313" key="8">
    <source>
        <dbReference type="Proteomes" id="UP001174909"/>
    </source>
</evidence>
<comment type="caution">
    <text evidence="7">The sequence shown here is derived from an EMBL/GenBank/DDBJ whole genome shotgun (WGS) entry which is preliminary data.</text>
</comment>
<comment type="cofactor">
    <cofactor evidence="5">
        <name>Ca(2+)</name>
        <dbReference type="ChEBI" id="CHEBI:29108"/>
    </cofactor>
</comment>
<dbReference type="InterPro" id="IPR012341">
    <property type="entry name" value="6hp_glycosidase-like_sf"/>
</dbReference>
<protein>
    <recommendedName>
        <fullName evidence="6">alpha-1,2-Mannosidase</fullName>
        <ecNumber evidence="6">3.2.1.-</ecNumber>
    </recommendedName>
</protein>
<evidence type="ECO:0000256" key="3">
    <source>
        <dbReference type="ARBA" id="ARBA00022824"/>
    </source>
</evidence>
<keyword evidence="3" id="KW-0256">Endoplasmic reticulum</keyword>
<sequence length="228" mass="26239">MDALSASFAAVQVLAGDIEEAICTHAVYYSIWRRYSALPERFDWNTKLPNVKFYPLRPELVESTYLLYQATQNPFYLHVGSDILHSLEKYTKTSCGYATLHDITTKTKEDRMESFFLSETCKYLYLLFDTDNVVNRYSAQFVFTTEGHVIQLDPALRHRPWDKDTCHDCFLDNRRAIARINESFVSHSCPVYEQERRYALPLSRQRLGEIEALVGLKNTPATRSGGGG</sequence>
<dbReference type="Proteomes" id="UP001174909">
    <property type="component" value="Unassembled WGS sequence"/>
</dbReference>
<keyword evidence="6" id="KW-0326">Glycosidase</keyword>
<dbReference type="Gene3D" id="1.50.10.10">
    <property type="match status" value="1"/>
</dbReference>
<evidence type="ECO:0000256" key="6">
    <source>
        <dbReference type="RuleBase" id="RU361193"/>
    </source>
</evidence>
<evidence type="ECO:0000256" key="4">
    <source>
        <dbReference type="ARBA" id="ARBA00023180"/>
    </source>
</evidence>
<accession>A0AA35QXL3</accession>
<keyword evidence="4" id="KW-0325">Glycoprotein</keyword>
<dbReference type="GO" id="GO:0044322">
    <property type="term" value="C:endoplasmic reticulum quality control compartment"/>
    <property type="evidence" value="ECO:0007669"/>
    <property type="project" value="GOC"/>
</dbReference>
<dbReference type="AlphaFoldDB" id="A0AA35QXL3"/>
<dbReference type="PANTHER" id="PTHR45679:SF5">
    <property type="entry name" value="ER DEGRADATION-ENHANCING ALPHA-MANNOSIDASE-LIKE PROTEIN 1"/>
    <property type="match status" value="1"/>
</dbReference>
<dbReference type="PANTHER" id="PTHR45679">
    <property type="entry name" value="ER DEGRADATION-ENHANCING ALPHA-MANNOSIDASE-LIKE PROTEIN 2"/>
    <property type="match status" value="1"/>
</dbReference>
<dbReference type="InterPro" id="IPR001382">
    <property type="entry name" value="Glyco_hydro_47"/>
</dbReference>
<dbReference type="GO" id="GO:0016020">
    <property type="term" value="C:membrane"/>
    <property type="evidence" value="ECO:0007669"/>
    <property type="project" value="InterPro"/>
</dbReference>
<evidence type="ECO:0000313" key="7">
    <source>
        <dbReference type="EMBL" id="CAI7994860.1"/>
    </source>
</evidence>
<evidence type="ECO:0000256" key="5">
    <source>
        <dbReference type="PIRSR" id="PIRSR601382-2"/>
    </source>
</evidence>
<keyword evidence="8" id="KW-1185">Reference proteome</keyword>
<dbReference type="Pfam" id="PF01532">
    <property type="entry name" value="Glyco_hydro_47"/>
    <property type="match status" value="1"/>
</dbReference>
<dbReference type="InterPro" id="IPR036026">
    <property type="entry name" value="Seven-hairpin_glycosidases"/>
</dbReference>
<evidence type="ECO:0000256" key="1">
    <source>
        <dbReference type="ARBA" id="ARBA00004240"/>
    </source>
</evidence>
<name>A0AA35QXL3_GEOBA</name>
<dbReference type="GO" id="GO:0004571">
    <property type="term" value="F:mannosyl-oligosaccharide 1,2-alpha-mannosidase activity"/>
    <property type="evidence" value="ECO:0007669"/>
    <property type="project" value="InterPro"/>
</dbReference>
<feature type="binding site" evidence="5">
    <location>
        <position position="145"/>
    </location>
    <ligand>
        <name>Ca(2+)</name>
        <dbReference type="ChEBI" id="CHEBI:29108"/>
    </ligand>
</feature>
<dbReference type="GO" id="GO:0005509">
    <property type="term" value="F:calcium ion binding"/>
    <property type="evidence" value="ECO:0007669"/>
    <property type="project" value="InterPro"/>
</dbReference>
<proteinExistence type="inferred from homology"/>
<dbReference type="GO" id="GO:1904380">
    <property type="term" value="P:endoplasmic reticulum mannose trimming"/>
    <property type="evidence" value="ECO:0007669"/>
    <property type="project" value="InterPro"/>
</dbReference>
<dbReference type="InterPro" id="IPR044674">
    <property type="entry name" value="EDEM1/2/3"/>
</dbReference>
<dbReference type="GO" id="GO:0005975">
    <property type="term" value="P:carbohydrate metabolic process"/>
    <property type="evidence" value="ECO:0007669"/>
    <property type="project" value="InterPro"/>
</dbReference>
<reference evidence="7" key="1">
    <citation type="submission" date="2023-03" db="EMBL/GenBank/DDBJ databases">
        <authorList>
            <person name="Steffen K."/>
            <person name="Cardenas P."/>
        </authorList>
    </citation>
    <scope>NUCLEOTIDE SEQUENCE</scope>
</reference>
<dbReference type="SUPFAM" id="SSF48225">
    <property type="entry name" value="Seven-hairpin glycosidases"/>
    <property type="match status" value="1"/>
</dbReference>
<dbReference type="EC" id="3.2.1.-" evidence="6"/>
<dbReference type="EMBL" id="CASHTH010000231">
    <property type="protein sequence ID" value="CAI7994860.1"/>
    <property type="molecule type" value="Genomic_DNA"/>
</dbReference>
<gene>
    <name evidence="7" type="ORF">GBAR_LOCUS1565</name>
</gene>